<dbReference type="Pfam" id="PF04995">
    <property type="entry name" value="CcmD"/>
    <property type="match status" value="1"/>
</dbReference>
<evidence type="ECO:0000256" key="7">
    <source>
        <dbReference type="ARBA" id="ARBA00022519"/>
    </source>
</evidence>
<feature type="region of interest" description="Disordered" evidence="13">
    <location>
        <begin position="42"/>
        <end position="62"/>
    </location>
</feature>
<evidence type="ECO:0000256" key="8">
    <source>
        <dbReference type="ARBA" id="ARBA00022692"/>
    </source>
</evidence>
<dbReference type="InterPro" id="IPR007078">
    <property type="entry name" value="Haem_export_protD_CcmD"/>
</dbReference>
<evidence type="ECO:0000256" key="6">
    <source>
        <dbReference type="ARBA" id="ARBA00022475"/>
    </source>
</evidence>
<protein>
    <recommendedName>
        <fullName evidence="4 12">Heme exporter protein D</fullName>
    </recommendedName>
</protein>
<feature type="transmembrane region" description="Helical" evidence="12">
    <location>
        <begin position="6"/>
        <end position="28"/>
    </location>
</feature>
<dbReference type="Proteomes" id="UP000191905">
    <property type="component" value="Unassembled WGS sequence"/>
</dbReference>
<keyword evidence="11 12" id="KW-0472">Membrane</keyword>
<dbReference type="GO" id="GO:0017004">
    <property type="term" value="P:cytochrome complex assembly"/>
    <property type="evidence" value="ECO:0007669"/>
    <property type="project" value="UniProtKB-KW"/>
</dbReference>
<keyword evidence="6 12" id="KW-1003">Cell membrane</keyword>
<comment type="subcellular location">
    <subcellularLocation>
        <location evidence="2 12">Cell inner membrane</location>
        <topology evidence="2 12">Single-pass membrane protein</topology>
    </subcellularLocation>
</comment>
<keyword evidence="7 12" id="KW-0997">Cell inner membrane</keyword>
<keyword evidence="9 12" id="KW-0201">Cytochrome c-type biogenesis</keyword>
<evidence type="ECO:0000313" key="15">
    <source>
        <dbReference type="Proteomes" id="UP000191905"/>
    </source>
</evidence>
<dbReference type="GO" id="GO:0005886">
    <property type="term" value="C:plasma membrane"/>
    <property type="evidence" value="ECO:0007669"/>
    <property type="project" value="UniProtKB-SubCell"/>
</dbReference>
<accession>A0A1V8RVL6</accession>
<proteinExistence type="inferred from homology"/>
<keyword evidence="10 12" id="KW-1133">Transmembrane helix</keyword>
<keyword evidence="15" id="KW-1185">Reference proteome</keyword>
<gene>
    <name evidence="14" type="ORF">BFN67_10395</name>
</gene>
<comment type="similarity">
    <text evidence="3 12">Belongs to the CcmD/CycX/HelD family.</text>
</comment>
<evidence type="ECO:0000256" key="9">
    <source>
        <dbReference type="ARBA" id="ARBA00022748"/>
    </source>
</evidence>
<evidence type="ECO:0000256" key="12">
    <source>
        <dbReference type="RuleBase" id="RU363101"/>
    </source>
</evidence>
<evidence type="ECO:0000313" key="14">
    <source>
        <dbReference type="EMBL" id="OQM77183.1"/>
    </source>
</evidence>
<comment type="function">
    <text evidence="1 12">Required for the export of heme to the periplasm for the biogenesis of c-type cytochromes.</text>
</comment>
<comment type="caution">
    <text evidence="14">The sequence shown here is derived from an EMBL/GenBank/DDBJ whole genome shotgun (WGS) entry which is preliminary data.</text>
</comment>
<dbReference type="AlphaFoldDB" id="A0A1V8RVL6"/>
<dbReference type="RefSeq" id="WP_080918018.1">
    <property type="nucleotide sequence ID" value="NZ_MDET01000002.1"/>
</dbReference>
<dbReference type="EMBL" id="MDET01000002">
    <property type="protein sequence ID" value="OQM77183.1"/>
    <property type="molecule type" value="Genomic_DNA"/>
</dbReference>
<dbReference type="OrthoDB" id="9811628at2"/>
<evidence type="ECO:0000256" key="1">
    <source>
        <dbReference type="ARBA" id="ARBA00002442"/>
    </source>
</evidence>
<evidence type="ECO:0000256" key="2">
    <source>
        <dbReference type="ARBA" id="ARBA00004377"/>
    </source>
</evidence>
<evidence type="ECO:0000256" key="5">
    <source>
        <dbReference type="ARBA" id="ARBA00022448"/>
    </source>
</evidence>
<reference evidence="14 15" key="1">
    <citation type="journal article" date="2016" name="Int. J. Syst. Evol. Microbiol.">
        <title>Pseudaminobacter manganicus sp. nov., isolated from sludge of a manganese mine.</title>
        <authorList>
            <person name="Li J."/>
            <person name="Huang J."/>
            <person name="Liao S."/>
            <person name="Wang G."/>
        </authorList>
    </citation>
    <scope>NUCLEOTIDE SEQUENCE [LARGE SCALE GENOMIC DNA]</scope>
    <source>
        <strain evidence="14 15">JH-7</strain>
    </source>
</reference>
<dbReference type="NCBIfam" id="TIGR03141">
    <property type="entry name" value="cytochro_ccmD"/>
    <property type="match status" value="1"/>
</dbReference>
<evidence type="ECO:0000256" key="3">
    <source>
        <dbReference type="ARBA" id="ARBA00008741"/>
    </source>
</evidence>
<dbReference type="STRING" id="1873176.BFN67_10395"/>
<keyword evidence="5 12" id="KW-0813">Transport</keyword>
<name>A0A1V8RVL6_9HYPH</name>
<evidence type="ECO:0000256" key="13">
    <source>
        <dbReference type="SAM" id="MobiDB-lite"/>
    </source>
</evidence>
<keyword evidence="8 12" id="KW-0812">Transmembrane</keyword>
<evidence type="ECO:0000256" key="11">
    <source>
        <dbReference type="ARBA" id="ARBA00023136"/>
    </source>
</evidence>
<dbReference type="GO" id="GO:0015886">
    <property type="term" value="P:heme transport"/>
    <property type="evidence" value="ECO:0007669"/>
    <property type="project" value="InterPro"/>
</dbReference>
<evidence type="ECO:0000256" key="10">
    <source>
        <dbReference type="ARBA" id="ARBA00022989"/>
    </source>
</evidence>
<sequence length="62" mass="6702">MSAHALYVTAAYGITAVVLAGLVGWILLDQRQRRKELAELEAAGVRRRSDKKPGPVKGSTKP</sequence>
<organism evidence="14 15">
    <name type="scientific">Manganibacter manganicus</name>
    <dbReference type="NCBI Taxonomy" id="1873176"/>
    <lineage>
        <taxon>Bacteria</taxon>
        <taxon>Pseudomonadati</taxon>
        <taxon>Pseudomonadota</taxon>
        <taxon>Alphaproteobacteria</taxon>
        <taxon>Hyphomicrobiales</taxon>
        <taxon>Phyllobacteriaceae</taxon>
        <taxon>Manganibacter</taxon>
    </lineage>
</organism>
<evidence type="ECO:0000256" key="4">
    <source>
        <dbReference type="ARBA" id="ARBA00016461"/>
    </source>
</evidence>